<evidence type="ECO:0000256" key="14">
    <source>
        <dbReference type="ARBA" id="ARBA00022777"/>
    </source>
</evidence>
<comment type="function">
    <text evidence="3 17">General (non sugar-specific) component of the phosphoenolpyruvate-dependent sugar phosphotransferase system (sugar PTS). This major carbohydrate active-transport system catalyzes the phosphorylation of incoming sugar substrates concomitantly with their translocation across the cell membrane. Enzyme I transfers the phosphoryl group from phosphoenolpyruvate (PEP) to the phosphoryl carrier protein (HPr).</text>
</comment>
<evidence type="ECO:0000256" key="18">
    <source>
        <dbReference type="PIRSR" id="PIRSR000732-1"/>
    </source>
</evidence>
<evidence type="ECO:0000256" key="16">
    <source>
        <dbReference type="ARBA" id="ARBA00033235"/>
    </source>
</evidence>
<dbReference type="InterPro" id="IPR036637">
    <property type="entry name" value="Phosphohistidine_dom_sf"/>
</dbReference>
<evidence type="ECO:0000256" key="8">
    <source>
        <dbReference type="ARBA" id="ARBA00022448"/>
    </source>
</evidence>
<evidence type="ECO:0000313" key="25">
    <source>
        <dbReference type="Proteomes" id="UP000620133"/>
    </source>
</evidence>
<feature type="binding site" evidence="19">
    <location>
        <position position="462"/>
    </location>
    <ligand>
        <name>phosphoenolpyruvate</name>
        <dbReference type="ChEBI" id="CHEBI:58702"/>
    </ligand>
</feature>
<evidence type="ECO:0000256" key="2">
    <source>
        <dbReference type="ARBA" id="ARBA00001946"/>
    </source>
</evidence>
<feature type="domain" description="PEP-utilising enzyme mobile" evidence="21">
    <location>
        <begin position="151"/>
        <end position="223"/>
    </location>
</feature>
<dbReference type="GO" id="GO:0016301">
    <property type="term" value="F:kinase activity"/>
    <property type="evidence" value="ECO:0007669"/>
    <property type="project" value="UniProtKB-KW"/>
</dbReference>
<evidence type="ECO:0000256" key="7">
    <source>
        <dbReference type="ARBA" id="ARBA00016544"/>
    </source>
</evidence>
<evidence type="ECO:0000259" key="22">
    <source>
        <dbReference type="Pfam" id="PF02896"/>
    </source>
</evidence>
<gene>
    <name evidence="24" type="primary">ptsI_1</name>
    <name evidence="24" type="ORF">MPAN_005000</name>
</gene>
<feature type="binding site" evidence="19">
    <location>
        <begin position="451"/>
        <end position="452"/>
    </location>
    <ligand>
        <name>phosphoenolpyruvate</name>
        <dbReference type="ChEBI" id="CHEBI:58702"/>
    </ligand>
</feature>
<evidence type="ECO:0000256" key="19">
    <source>
        <dbReference type="PIRSR" id="PIRSR000732-2"/>
    </source>
</evidence>
<evidence type="ECO:0000256" key="3">
    <source>
        <dbReference type="ARBA" id="ARBA00002728"/>
    </source>
</evidence>
<dbReference type="GO" id="GO:0046872">
    <property type="term" value="F:metal ion binding"/>
    <property type="evidence" value="ECO:0007669"/>
    <property type="project" value="UniProtKB-KW"/>
</dbReference>
<evidence type="ECO:0000256" key="13">
    <source>
        <dbReference type="ARBA" id="ARBA00022723"/>
    </source>
</evidence>
<evidence type="ECO:0000256" key="5">
    <source>
        <dbReference type="ARBA" id="ARBA00007837"/>
    </source>
</evidence>
<dbReference type="Pfam" id="PF02896">
    <property type="entry name" value="PEP-utilizers_C"/>
    <property type="match status" value="1"/>
</dbReference>
<keyword evidence="15 17" id="KW-0460">Magnesium</keyword>
<dbReference type="PIRSF" id="PIRSF000732">
    <property type="entry name" value="PTS_enzyme_I"/>
    <property type="match status" value="1"/>
</dbReference>
<dbReference type="InterPro" id="IPR050499">
    <property type="entry name" value="PEP-utilizing_PTS_enzyme"/>
</dbReference>
<dbReference type="InterPro" id="IPR040442">
    <property type="entry name" value="Pyrv_kinase-like_dom_sf"/>
</dbReference>
<evidence type="ECO:0000256" key="1">
    <source>
        <dbReference type="ARBA" id="ARBA00000683"/>
    </source>
</evidence>
<dbReference type="InterPro" id="IPR023151">
    <property type="entry name" value="PEP_util_CS"/>
</dbReference>
<evidence type="ECO:0000259" key="21">
    <source>
        <dbReference type="Pfam" id="PF00391"/>
    </source>
</evidence>
<evidence type="ECO:0000256" key="6">
    <source>
        <dbReference type="ARBA" id="ARBA00012232"/>
    </source>
</evidence>
<keyword evidence="13 17" id="KW-0479">Metal-binding</keyword>
<proteinExistence type="inferred from homology"/>
<keyword evidence="11 17" id="KW-0808">Transferase</keyword>
<dbReference type="Gene3D" id="3.20.20.60">
    <property type="entry name" value="Phosphoenolpyruvate-binding domains"/>
    <property type="match status" value="1"/>
</dbReference>
<evidence type="ECO:0000256" key="9">
    <source>
        <dbReference type="ARBA" id="ARBA00022490"/>
    </source>
</evidence>
<dbReference type="Pfam" id="PF00391">
    <property type="entry name" value="PEP-utilizers"/>
    <property type="match status" value="1"/>
</dbReference>
<sequence length="566" mass="63687">MLKGIIANSGYAIGKILKIDQQTIDTSKVTIKNIENEISYLHEAIEKTVVQLEHLKKINAKKFDAETLAIFDAHITIARDPEVISQVEDKIKSESCNLTYAIRFVVDSILELFKDIQDEYIRQRASDLLEVSDRIIKNHLNIQMIDIQNIEHKVILAAHEITASEAAQINPKYILGIISEAGGKNSHSSIIARLLGIPALVGVDNLMDTVNDKDQIILDAVDGKLIRSYTKETLLQYKDKYFSFQLEKQKLKSIKTVRSITTDGIEVELLANIGSSKDLTQALDQNAYGVGLFRTEVLFLDRYEFPSEEEQFLEYKKVLESFKDKPVIIRTLDVGGDKLLPYLKLPAESNPALGNRGARLSLSHLDIFKIQIRALLRASHYGYLKVMFPMISTKDEFMKLQKIVHQVEKEFKENKILYKPFELGIMIEIPSAAIIADQLASVCDFFSIGTNDLIQYTFAADRLNANLDYLNQPFHPSILRLIHMVTKAAKAHGKKTSVCGEMASDPLGACLLIGLGVDELSMTSSLIPGVKNKILQHNHKQLVLLAEKLLDAQNEKEVLKTLQKKM</sequence>
<comment type="cofactor">
    <cofactor evidence="2 17 20">
        <name>Mg(2+)</name>
        <dbReference type="ChEBI" id="CHEBI:18420"/>
    </cofactor>
</comment>
<feature type="active site" description="Tele-phosphohistidine intermediate" evidence="18">
    <location>
        <position position="187"/>
    </location>
</feature>
<dbReference type="SUPFAM" id="SSF52009">
    <property type="entry name" value="Phosphohistidine domain"/>
    <property type="match status" value="1"/>
</dbReference>
<evidence type="ECO:0000256" key="4">
    <source>
        <dbReference type="ARBA" id="ARBA00004496"/>
    </source>
</evidence>
<evidence type="ECO:0000256" key="10">
    <source>
        <dbReference type="ARBA" id="ARBA00022597"/>
    </source>
</evidence>
<feature type="domain" description="Phosphotransferase system enzyme I N-terminal" evidence="23">
    <location>
        <begin position="3"/>
        <end position="124"/>
    </location>
</feature>
<dbReference type="PRINTS" id="PR01736">
    <property type="entry name" value="PHPHTRNFRASE"/>
</dbReference>
<keyword evidence="12 17" id="KW-0598">Phosphotransferase system</keyword>
<dbReference type="InterPro" id="IPR000121">
    <property type="entry name" value="PEP_util_C"/>
</dbReference>
<dbReference type="KEGG" id="manr:MPAN_005000"/>
<feature type="domain" description="PEP-utilising enzyme C-terminal" evidence="22">
    <location>
        <begin position="249"/>
        <end position="537"/>
    </location>
</feature>
<dbReference type="InterPro" id="IPR024692">
    <property type="entry name" value="PTS_EI"/>
</dbReference>
<dbReference type="InterPro" id="IPR015813">
    <property type="entry name" value="Pyrv/PenolPyrv_kinase-like_dom"/>
</dbReference>
<evidence type="ECO:0000259" key="23">
    <source>
        <dbReference type="Pfam" id="PF05524"/>
    </source>
</evidence>
<keyword evidence="8 17" id="KW-0813">Transport</keyword>
<name>A0A7U9TIZ3_9MOLU</name>
<dbReference type="EMBL" id="AP024412">
    <property type="protein sequence ID" value="BCR35607.1"/>
    <property type="molecule type" value="Genomic_DNA"/>
</dbReference>
<dbReference type="InterPro" id="IPR008731">
    <property type="entry name" value="PTS_EIN"/>
</dbReference>
<dbReference type="RefSeq" id="WP_176238453.1">
    <property type="nucleotide sequence ID" value="NZ_AP024412.1"/>
</dbReference>
<keyword evidence="25" id="KW-1185">Reference proteome</keyword>
<organism evidence="24 25">
    <name type="scientific">Mariniplasma anaerobium</name>
    <dbReference type="NCBI Taxonomy" id="2735436"/>
    <lineage>
        <taxon>Bacteria</taxon>
        <taxon>Bacillati</taxon>
        <taxon>Mycoplasmatota</taxon>
        <taxon>Mollicutes</taxon>
        <taxon>Acholeplasmatales</taxon>
        <taxon>Acholeplasmataceae</taxon>
        <taxon>Mariniplasma</taxon>
    </lineage>
</organism>
<evidence type="ECO:0000256" key="20">
    <source>
        <dbReference type="PIRSR" id="PIRSR000732-3"/>
    </source>
</evidence>
<dbReference type="Proteomes" id="UP000620133">
    <property type="component" value="Chromosome"/>
</dbReference>
<evidence type="ECO:0000256" key="17">
    <source>
        <dbReference type="PIRNR" id="PIRNR000732"/>
    </source>
</evidence>
<evidence type="ECO:0000256" key="11">
    <source>
        <dbReference type="ARBA" id="ARBA00022679"/>
    </source>
</evidence>
<dbReference type="Gene3D" id="3.50.30.10">
    <property type="entry name" value="Phosphohistidine domain"/>
    <property type="match status" value="1"/>
</dbReference>
<dbReference type="NCBIfam" id="TIGR01417">
    <property type="entry name" value="PTS_I_fam"/>
    <property type="match status" value="1"/>
</dbReference>
<feature type="binding site" evidence="20">
    <location>
        <position position="428"/>
    </location>
    <ligand>
        <name>Mg(2+)</name>
        <dbReference type="ChEBI" id="CHEBI:18420"/>
    </ligand>
</feature>
<comment type="subcellular location">
    <subcellularLocation>
        <location evidence="4 17">Cytoplasm</location>
    </subcellularLocation>
</comment>
<dbReference type="GO" id="GO:0008965">
    <property type="term" value="F:phosphoenolpyruvate-protein phosphotransferase activity"/>
    <property type="evidence" value="ECO:0007669"/>
    <property type="project" value="UniProtKB-EC"/>
</dbReference>
<protein>
    <recommendedName>
        <fullName evidence="7 17">Phosphoenolpyruvate-protein phosphotransferase</fullName>
        <ecNumber evidence="6 17">2.7.3.9</ecNumber>
    </recommendedName>
    <alternativeName>
        <fullName evidence="16 17">Phosphotransferase system, enzyme I</fullName>
    </alternativeName>
</protein>
<keyword evidence="14 17" id="KW-0418">Kinase</keyword>
<evidence type="ECO:0000256" key="12">
    <source>
        <dbReference type="ARBA" id="ARBA00022683"/>
    </source>
</evidence>
<feature type="binding site" evidence="19">
    <location>
        <position position="330"/>
    </location>
    <ligand>
        <name>phosphoenolpyruvate</name>
        <dbReference type="ChEBI" id="CHEBI:58702"/>
    </ligand>
</feature>
<comment type="similarity">
    <text evidence="5 17">Belongs to the PEP-utilizing enzyme family.</text>
</comment>
<dbReference type="InterPro" id="IPR006318">
    <property type="entry name" value="PTS_EI-like"/>
</dbReference>
<reference evidence="24" key="1">
    <citation type="submission" date="2021-01" db="EMBL/GenBank/DDBJ databases">
        <title>Draft genome sequence of Acholeplasmataceae bacterium strain Mahy22.</title>
        <authorList>
            <person name="Watanabe M."/>
            <person name="Kojima H."/>
            <person name="Fukui M."/>
        </authorList>
    </citation>
    <scope>NUCLEOTIDE SEQUENCE</scope>
    <source>
        <strain evidence="24">Mahy22</strain>
    </source>
</reference>
<dbReference type="SUPFAM" id="SSF51621">
    <property type="entry name" value="Phosphoenolpyruvate/pyruvate domain"/>
    <property type="match status" value="1"/>
</dbReference>
<dbReference type="InterPro" id="IPR036618">
    <property type="entry name" value="PtsI_HPr-bd_sf"/>
</dbReference>
<dbReference type="SUPFAM" id="SSF47831">
    <property type="entry name" value="Enzyme I of the PEP:sugar phosphotransferase system HPr-binding (sub)domain"/>
    <property type="match status" value="1"/>
</dbReference>
<dbReference type="EC" id="2.7.3.9" evidence="6 17"/>
<dbReference type="PROSITE" id="PS00742">
    <property type="entry name" value="PEP_ENZYMES_2"/>
    <property type="match status" value="1"/>
</dbReference>
<dbReference type="Gene3D" id="1.10.274.10">
    <property type="entry name" value="PtsI, HPr-binding domain"/>
    <property type="match status" value="1"/>
</dbReference>
<dbReference type="InterPro" id="IPR008279">
    <property type="entry name" value="PEP-util_enz_mobile_dom"/>
</dbReference>
<dbReference type="PROSITE" id="PS00370">
    <property type="entry name" value="PEP_ENZYMES_PHOS_SITE"/>
    <property type="match status" value="1"/>
</dbReference>
<dbReference type="AlphaFoldDB" id="A0A7U9TIZ3"/>
<comment type="catalytic activity">
    <reaction evidence="1 17">
        <text>L-histidyl-[protein] + phosphoenolpyruvate = N(pros)-phospho-L-histidyl-[protein] + pyruvate</text>
        <dbReference type="Rhea" id="RHEA:23880"/>
        <dbReference type="Rhea" id="RHEA-COMP:9745"/>
        <dbReference type="Rhea" id="RHEA-COMP:9746"/>
        <dbReference type="ChEBI" id="CHEBI:15361"/>
        <dbReference type="ChEBI" id="CHEBI:29979"/>
        <dbReference type="ChEBI" id="CHEBI:58702"/>
        <dbReference type="ChEBI" id="CHEBI:64837"/>
        <dbReference type="EC" id="2.7.3.9"/>
    </reaction>
</comment>
<evidence type="ECO:0000256" key="15">
    <source>
        <dbReference type="ARBA" id="ARBA00022842"/>
    </source>
</evidence>
<feature type="active site" description="Proton donor" evidence="18">
    <location>
        <position position="499"/>
    </location>
</feature>
<dbReference type="PANTHER" id="PTHR46244">
    <property type="entry name" value="PHOSPHOENOLPYRUVATE-PROTEIN PHOSPHOTRANSFERASE"/>
    <property type="match status" value="1"/>
</dbReference>
<keyword evidence="9 17" id="KW-0963">Cytoplasm</keyword>
<dbReference type="InterPro" id="IPR018274">
    <property type="entry name" value="PEP_util_AS"/>
</dbReference>
<dbReference type="GO" id="GO:0005737">
    <property type="term" value="C:cytoplasm"/>
    <property type="evidence" value="ECO:0007669"/>
    <property type="project" value="UniProtKB-SubCell"/>
</dbReference>
<dbReference type="Pfam" id="PF05524">
    <property type="entry name" value="PEP-utilisers_N"/>
    <property type="match status" value="1"/>
</dbReference>
<keyword evidence="10 17" id="KW-0762">Sugar transport</keyword>
<feature type="binding site" evidence="19">
    <location>
        <position position="294"/>
    </location>
    <ligand>
        <name>phosphoenolpyruvate</name>
        <dbReference type="ChEBI" id="CHEBI:58702"/>
    </ligand>
</feature>
<feature type="binding site" evidence="20">
    <location>
        <position position="452"/>
    </location>
    <ligand>
        <name>Mg(2+)</name>
        <dbReference type="ChEBI" id="CHEBI:18420"/>
    </ligand>
</feature>
<dbReference type="PANTHER" id="PTHR46244:SF3">
    <property type="entry name" value="PHOSPHOENOLPYRUVATE-PROTEIN PHOSPHOTRANSFERASE"/>
    <property type="match status" value="1"/>
</dbReference>
<evidence type="ECO:0000313" key="24">
    <source>
        <dbReference type="EMBL" id="BCR35607.1"/>
    </source>
</evidence>
<accession>A0A7U9TIZ3</accession>
<dbReference type="GO" id="GO:0009401">
    <property type="term" value="P:phosphoenolpyruvate-dependent sugar phosphotransferase system"/>
    <property type="evidence" value="ECO:0007669"/>
    <property type="project" value="UniProtKB-KW"/>
</dbReference>